<accession>A0A0C2FPU5</accession>
<feature type="region of interest" description="Disordered" evidence="1">
    <location>
        <begin position="81"/>
        <end position="123"/>
    </location>
</feature>
<keyword evidence="3" id="KW-1185">Reference proteome</keyword>
<reference evidence="2 3" key="1">
    <citation type="submission" date="2013-12" db="EMBL/GenBank/DDBJ databases">
        <title>Draft genome of the parsitic nematode Ancylostoma duodenale.</title>
        <authorList>
            <person name="Mitreva M."/>
        </authorList>
    </citation>
    <scope>NUCLEOTIDE SEQUENCE [LARGE SCALE GENOMIC DNA]</scope>
    <source>
        <strain evidence="2 3">Zhejiang</strain>
    </source>
</reference>
<dbReference type="Proteomes" id="UP000054047">
    <property type="component" value="Unassembled WGS sequence"/>
</dbReference>
<evidence type="ECO:0000313" key="3">
    <source>
        <dbReference type="Proteomes" id="UP000054047"/>
    </source>
</evidence>
<protein>
    <submittedName>
        <fullName evidence="2">Uncharacterized protein</fullName>
    </submittedName>
</protein>
<dbReference type="EMBL" id="KN768351">
    <property type="protein sequence ID" value="KIH46886.1"/>
    <property type="molecule type" value="Genomic_DNA"/>
</dbReference>
<dbReference type="AlphaFoldDB" id="A0A0C2FPU5"/>
<dbReference type="OrthoDB" id="5900852at2759"/>
<gene>
    <name evidence="2" type="ORF">ANCDUO_23058</name>
</gene>
<sequence>MSSTPLFSVPVQERSRKRLCFDISPTSTKEFDKDVDLLLKDEGLPKHRRTVIAMLVEDRKLLESVLNRNRELTEEVSLLRKENSDLKNSLKSSQCTPQNISVTPCTDPRSSSPAPTPVEDSDK</sequence>
<organism evidence="2 3">
    <name type="scientific">Ancylostoma duodenale</name>
    <dbReference type="NCBI Taxonomy" id="51022"/>
    <lineage>
        <taxon>Eukaryota</taxon>
        <taxon>Metazoa</taxon>
        <taxon>Ecdysozoa</taxon>
        <taxon>Nematoda</taxon>
        <taxon>Chromadorea</taxon>
        <taxon>Rhabditida</taxon>
        <taxon>Rhabditina</taxon>
        <taxon>Rhabditomorpha</taxon>
        <taxon>Strongyloidea</taxon>
        <taxon>Ancylostomatidae</taxon>
        <taxon>Ancylostomatinae</taxon>
        <taxon>Ancylostoma</taxon>
    </lineage>
</organism>
<evidence type="ECO:0000256" key="1">
    <source>
        <dbReference type="SAM" id="MobiDB-lite"/>
    </source>
</evidence>
<proteinExistence type="predicted"/>
<name>A0A0C2FPU5_9BILA</name>
<feature type="compositionally biased region" description="Polar residues" evidence="1">
    <location>
        <begin position="86"/>
        <end position="113"/>
    </location>
</feature>
<evidence type="ECO:0000313" key="2">
    <source>
        <dbReference type="EMBL" id="KIH46886.1"/>
    </source>
</evidence>